<keyword evidence="4" id="KW-1015">Disulfide bond</keyword>
<evidence type="ECO:0000259" key="5">
    <source>
        <dbReference type="PROSITE" id="PS50022"/>
    </source>
</evidence>
<dbReference type="PANTHER" id="PTHR46769:SF2">
    <property type="entry name" value="FIBROCYSTIN-L ISOFORM 2 PRECURSOR-RELATED"/>
    <property type="match status" value="1"/>
</dbReference>
<dbReference type="InterPro" id="IPR011658">
    <property type="entry name" value="PA14_dom"/>
</dbReference>
<dbReference type="Gene3D" id="3.90.182.10">
    <property type="entry name" value="Toxin - Anthrax Protective Antigen,domain 1"/>
    <property type="match status" value="2"/>
</dbReference>
<dbReference type="Proteomes" id="UP001596472">
    <property type="component" value="Unassembled WGS sequence"/>
</dbReference>
<dbReference type="SMART" id="SM00607">
    <property type="entry name" value="FTP"/>
    <property type="match status" value="1"/>
</dbReference>
<dbReference type="RefSeq" id="WP_379716488.1">
    <property type="nucleotide sequence ID" value="NZ_JBHTBS010000019.1"/>
</dbReference>
<evidence type="ECO:0000256" key="2">
    <source>
        <dbReference type="ARBA" id="ARBA00022729"/>
    </source>
</evidence>
<organism evidence="7 8">
    <name type="scientific">Haloferula chungangensis</name>
    <dbReference type="NCBI Taxonomy" id="1048331"/>
    <lineage>
        <taxon>Bacteria</taxon>
        <taxon>Pseudomonadati</taxon>
        <taxon>Verrucomicrobiota</taxon>
        <taxon>Verrucomicrobiia</taxon>
        <taxon>Verrucomicrobiales</taxon>
        <taxon>Verrucomicrobiaceae</taxon>
        <taxon>Haloferula</taxon>
    </lineage>
</organism>
<dbReference type="PROSITE" id="PS51820">
    <property type="entry name" value="PA14"/>
    <property type="match status" value="2"/>
</dbReference>
<keyword evidence="1" id="KW-0479">Metal-binding</keyword>
<dbReference type="Pfam" id="PF22633">
    <property type="entry name" value="F5_F8_type_C_2"/>
    <property type="match status" value="1"/>
</dbReference>
<dbReference type="InterPro" id="IPR000421">
    <property type="entry name" value="FA58C"/>
</dbReference>
<reference evidence="8" key="1">
    <citation type="journal article" date="2019" name="Int. J. Syst. Evol. Microbiol.">
        <title>The Global Catalogue of Microorganisms (GCM) 10K type strain sequencing project: providing services to taxonomists for standard genome sequencing and annotation.</title>
        <authorList>
            <consortium name="The Broad Institute Genomics Platform"/>
            <consortium name="The Broad Institute Genome Sequencing Center for Infectious Disease"/>
            <person name="Wu L."/>
            <person name="Ma J."/>
        </authorList>
    </citation>
    <scope>NUCLEOTIDE SEQUENCE [LARGE SCALE GENOMIC DNA]</scope>
    <source>
        <strain evidence="8">CGMCC 4.1467</strain>
    </source>
</reference>
<evidence type="ECO:0000256" key="4">
    <source>
        <dbReference type="ARBA" id="ARBA00023157"/>
    </source>
</evidence>
<evidence type="ECO:0000313" key="8">
    <source>
        <dbReference type="Proteomes" id="UP001596472"/>
    </source>
</evidence>
<dbReference type="Pfam" id="PF07691">
    <property type="entry name" value="PA14"/>
    <property type="match status" value="2"/>
</dbReference>
<evidence type="ECO:0000256" key="1">
    <source>
        <dbReference type="ARBA" id="ARBA00022723"/>
    </source>
</evidence>
<dbReference type="EMBL" id="JBHTBS010000019">
    <property type="protein sequence ID" value="MFC7339518.1"/>
    <property type="molecule type" value="Genomic_DNA"/>
</dbReference>
<dbReference type="InterPro" id="IPR008979">
    <property type="entry name" value="Galactose-bd-like_sf"/>
</dbReference>
<feature type="domain" description="F5/8 type C" evidence="5">
    <location>
        <begin position="8"/>
        <end position="161"/>
    </location>
</feature>
<sequence>MESLSGLSNATSLGYLTNWTQEPGVTVSQSTTAYDGEASRAIDGNRDGNYSGGSVTHTENVSGNWWEVDLGTDRPVNRVAIYNRTGSGQNRLSNYRIVLLDVSGAEVAHEDFYVTEGYAPYFSKWDLPLNTTARTVRVERLGPSRRGDEVLSLAEVEVLGNQNLPVGGMQARQLVPSSVFESFVLDPDDPDDDYMPCDWEELFGFDAGAAYDPVSGGAFGDPDGDLVANWLECRLGTDPTVPNSYPGALAEAVWTDVPGRTIEDLYADPKFHESANYRRLIYTSEGSRGLGSNTGTRIQGYVTAPVTGDYTFWLTGDDQTEFWLSTDDDKFNKQLIVAPDSYYGYQEYDVDASQQSASVSLVAGQRYYIELLHKEGSGDGVSPVSLVWQPPSEDRSLIPSPYLSSYEGHANDVDNDDLPDDWEIQMGLDATTGANGQGKFGDPDGDRLSNFREYQVGGNPMQAIGVPGTLLREVWYNVGGGRVDELTSSDDFLEMPDFTDALASSEAPGNHSNSYGQRIRGQVIAPVDGYYRFWIAGDDGCELWLSDNGSKFSKRRISWLHRDGVFDDLFDFGWTTPREWDRYLSQRSERIYLAAGEEYFIEILHKERTGYDHVAVAWQYTDSLTGVTSERDLIPAAQLVSYGKDADDVDDDYLPDSWETAKGLDPDDNGRMDKRQGEFGDYDEDGLTNHDEWVLGTDPTNADTDGDGVDDHSEVYSYGSDPLIADISAPVLATQVSPASHTEHSGDWIVNEDGGIYGAIRRGSVTYTLDVATAGVYILELAGRARGELGELEEIPLVITINGIRLGRFALRSILGGQDVIETITPWLDAGTHSILIENDNHKARRTLQIDSLKLLSPAGLDADADGVPDWLGNQLASENAVTVCAVESPVSPVCIEGKARWFEQLSISTNGQVIAPVQGVENAWYADVDLAPDAPGDDPNPVVLDFGFEDENYTTQRTVLWKETDVLHADDVTIRTGDSMLFTGIHGINKNPQSIKVTLFINGVEIATDFKAADPHAYTFDTAGDHTVEVNCRHGNNYYDGEMTVTVKDADFGNPFMVFANRPRDWGMPLVGEGIHVEADSRLGFVELAPPVTGGRLFRVDPFSGEERRVIARTEEDGAIIDSGLVQGYEVYSTGETGDMNFTQTFSNGDQIVRMSIVAGDLPPGGYIRLEIFVAGVTFLDGTITKVLTAEDFDSNGIAFVMFNFPEGTLTSVCHRLYLHGAEGNLIGQR</sequence>
<dbReference type="PROSITE" id="PS50022">
    <property type="entry name" value="FA58C_3"/>
    <property type="match status" value="1"/>
</dbReference>
<feature type="domain" description="PA14" evidence="6">
    <location>
        <begin position="465"/>
        <end position="638"/>
    </location>
</feature>
<name>A0ABW2LCV6_9BACT</name>
<dbReference type="InterPro" id="IPR037524">
    <property type="entry name" value="PA14/GLEYA"/>
</dbReference>
<evidence type="ECO:0000259" key="6">
    <source>
        <dbReference type="PROSITE" id="PS51820"/>
    </source>
</evidence>
<protein>
    <submittedName>
        <fullName evidence="7">PA14 domain-containing protein</fullName>
    </submittedName>
</protein>
<keyword evidence="8" id="KW-1185">Reference proteome</keyword>
<keyword evidence="2" id="KW-0732">Signal</keyword>
<dbReference type="InterPro" id="IPR006585">
    <property type="entry name" value="FTP1"/>
</dbReference>
<comment type="caution">
    <text evidence="7">The sequence shown here is derived from an EMBL/GenBank/DDBJ whole genome shotgun (WGS) entry which is preliminary data.</text>
</comment>
<dbReference type="SUPFAM" id="SSF49785">
    <property type="entry name" value="Galactose-binding domain-like"/>
    <property type="match status" value="1"/>
</dbReference>
<gene>
    <name evidence="7" type="ORF">ACFQY0_20165</name>
</gene>
<evidence type="ECO:0000313" key="7">
    <source>
        <dbReference type="EMBL" id="MFC7339518.1"/>
    </source>
</evidence>
<keyword evidence="3" id="KW-0106">Calcium</keyword>
<dbReference type="SUPFAM" id="SSF56988">
    <property type="entry name" value="Anthrax protective antigen"/>
    <property type="match status" value="2"/>
</dbReference>
<dbReference type="PANTHER" id="PTHR46769">
    <property type="entry name" value="POLYCYSTIC KIDNEY AND HEPATIC DISEASE 1 (AUTOSOMAL RECESSIVE)-LIKE 1"/>
    <property type="match status" value="1"/>
</dbReference>
<proteinExistence type="predicted"/>
<feature type="domain" description="PA14" evidence="6">
    <location>
        <begin position="244"/>
        <end position="402"/>
    </location>
</feature>
<dbReference type="InterPro" id="IPR052387">
    <property type="entry name" value="Fibrocystin"/>
</dbReference>
<dbReference type="SMART" id="SM00758">
    <property type="entry name" value="PA14"/>
    <property type="match status" value="2"/>
</dbReference>
<evidence type="ECO:0000256" key="3">
    <source>
        <dbReference type="ARBA" id="ARBA00022837"/>
    </source>
</evidence>
<dbReference type="Gene3D" id="2.60.120.260">
    <property type="entry name" value="Galactose-binding domain-like"/>
    <property type="match status" value="2"/>
</dbReference>
<accession>A0ABW2LCV6</accession>